<feature type="domain" description="Putative zinc-finger" evidence="9">
    <location>
        <begin position="189"/>
        <end position="222"/>
    </location>
</feature>
<sequence>MRISDSSSDRELLEASRDGDSSAFSELWRRHHRPALVAAQNFTTRFPAEDVVAEAYLKIFELVARGKGPTGAFRPYLYRVVRSVAVDWSRSPESSSAPLHEHLTATEAGPWEDEDFDRNAAAQAFLSLNSRWQEVLWYTEVEGLRPREVAKLVGTNARNVSALASRAREELRSAWVEQHVDRELADGACRSTLTHLQRYQRGKLTAARHRDVEAHLAHCDTCTRAAAEYAILNRHLALALATIFLGGVGAASLLQAFGGTAAETSIALGATHSAGAAPPVPKPSALKVGAGAGAAQQIAFIAVAGAAAAAVIGGTILAVSHSPSQSPSPEASVEASEEISVIDEESRRADPAQEDRDTTAEQDGTPDDRSTEIDEIVVGGRETASASPAPPTQSPRTTPPEKEIEIPGDREPDGGNEPSDSGSEGEAGEEPDPNLDPSLTIGFECHLDSPVQGFILTGTASEYGALRARITQPPATEPVLLVTYPTVTDAYGNTFENVFSGTDPMPNPWWWTPSLTPLDQWPGLSPANIEDVVIEMQLLHPDGRYSPWIPVELAQSC</sequence>
<feature type="compositionally biased region" description="Basic and acidic residues" evidence="6">
    <location>
        <begin position="399"/>
        <end position="413"/>
    </location>
</feature>
<feature type="compositionally biased region" description="Low complexity" evidence="6">
    <location>
        <begin position="320"/>
        <end position="334"/>
    </location>
</feature>
<keyword evidence="7" id="KW-0812">Transmembrane</keyword>
<keyword evidence="3" id="KW-0731">Sigma factor</keyword>
<dbReference type="Gene3D" id="1.10.1740.10">
    <property type="match status" value="1"/>
</dbReference>
<evidence type="ECO:0000313" key="11">
    <source>
        <dbReference type="Proteomes" id="UP000289260"/>
    </source>
</evidence>
<dbReference type="Gene3D" id="1.10.10.1320">
    <property type="entry name" value="Anti-sigma factor, zinc-finger domain"/>
    <property type="match status" value="1"/>
</dbReference>
<dbReference type="SUPFAM" id="SSF88659">
    <property type="entry name" value="Sigma3 and sigma4 domains of RNA polymerase sigma factors"/>
    <property type="match status" value="1"/>
</dbReference>
<dbReference type="EMBL" id="CP035806">
    <property type="protein sequence ID" value="QBE48886.1"/>
    <property type="molecule type" value="Genomic_DNA"/>
</dbReference>
<dbReference type="KEGG" id="ltr:EVS81_08600"/>
<evidence type="ECO:0000256" key="1">
    <source>
        <dbReference type="ARBA" id="ARBA00010641"/>
    </source>
</evidence>
<keyword evidence="5" id="KW-0804">Transcription</keyword>
<keyword evidence="4" id="KW-0238">DNA-binding</keyword>
<keyword evidence="7" id="KW-0472">Membrane</keyword>
<feature type="transmembrane region" description="Helical" evidence="7">
    <location>
        <begin position="298"/>
        <end position="319"/>
    </location>
</feature>
<dbReference type="InterPro" id="IPR013325">
    <property type="entry name" value="RNA_pol_sigma_r2"/>
</dbReference>
<dbReference type="Gene3D" id="1.10.10.10">
    <property type="entry name" value="Winged helix-like DNA-binding domain superfamily/Winged helix DNA-binding domain"/>
    <property type="match status" value="1"/>
</dbReference>
<dbReference type="Proteomes" id="UP000289260">
    <property type="component" value="Chromosome"/>
</dbReference>
<dbReference type="InterPro" id="IPR007627">
    <property type="entry name" value="RNA_pol_sigma70_r2"/>
</dbReference>
<accession>A0A4P6KEP7</accession>
<dbReference type="OrthoDB" id="4990598at2"/>
<comment type="similarity">
    <text evidence="1">Belongs to the sigma-70 factor family. ECF subfamily.</text>
</comment>
<keyword evidence="7" id="KW-1133">Transmembrane helix</keyword>
<keyword evidence="11" id="KW-1185">Reference proteome</keyword>
<protein>
    <submittedName>
        <fullName evidence="10">Sigma-70 family RNA polymerase sigma factor</fullName>
    </submittedName>
</protein>
<reference evidence="10 11" key="1">
    <citation type="submission" date="2019-02" db="EMBL/GenBank/DDBJ databases">
        <authorList>
            <person name="Sun L."/>
            <person name="Pan D."/>
            <person name="Wu X."/>
        </authorList>
    </citation>
    <scope>NUCLEOTIDE SEQUENCE [LARGE SCALE GENOMIC DNA]</scope>
    <source>
        <strain evidence="10 11">JW-1</strain>
    </source>
</reference>
<dbReference type="RefSeq" id="WP_130110021.1">
    <property type="nucleotide sequence ID" value="NZ_CP035806.1"/>
</dbReference>
<dbReference type="InterPro" id="IPR036388">
    <property type="entry name" value="WH-like_DNA-bd_sf"/>
</dbReference>
<organism evidence="10 11">
    <name type="scientific">Leucobacter triazinivorans</name>
    <dbReference type="NCBI Taxonomy" id="1784719"/>
    <lineage>
        <taxon>Bacteria</taxon>
        <taxon>Bacillati</taxon>
        <taxon>Actinomycetota</taxon>
        <taxon>Actinomycetes</taxon>
        <taxon>Micrococcales</taxon>
        <taxon>Microbacteriaceae</taxon>
        <taxon>Leucobacter</taxon>
    </lineage>
</organism>
<dbReference type="InterPro" id="IPR039425">
    <property type="entry name" value="RNA_pol_sigma-70-like"/>
</dbReference>
<name>A0A4P6KEP7_9MICO</name>
<dbReference type="GO" id="GO:0016987">
    <property type="term" value="F:sigma factor activity"/>
    <property type="evidence" value="ECO:0007669"/>
    <property type="project" value="UniProtKB-KW"/>
</dbReference>
<dbReference type="InterPro" id="IPR014284">
    <property type="entry name" value="RNA_pol_sigma-70_dom"/>
</dbReference>
<keyword evidence="2" id="KW-0805">Transcription regulation</keyword>
<feature type="transmembrane region" description="Helical" evidence="7">
    <location>
        <begin position="236"/>
        <end position="257"/>
    </location>
</feature>
<feature type="domain" description="RNA polymerase sigma-70 region 2" evidence="8">
    <location>
        <begin position="27"/>
        <end position="91"/>
    </location>
</feature>
<dbReference type="PANTHER" id="PTHR43133">
    <property type="entry name" value="RNA POLYMERASE ECF-TYPE SIGMA FACTO"/>
    <property type="match status" value="1"/>
</dbReference>
<evidence type="ECO:0000256" key="6">
    <source>
        <dbReference type="SAM" id="MobiDB-lite"/>
    </source>
</evidence>
<evidence type="ECO:0000256" key="3">
    <source>
        <dbReference type="ARBA" id="ARBA00023082"/>
    </source>
</evidence>
<evidence type="ECO:0000256" key="4">
    <source>
        <dbReference type="ARBA" id="ARBA00023125"/>
    </source>
</evidence>
<dbReference type="NCBIfam" id="TIGR02937">
    <property type="entry name" value="sigma70-ECF"/>
    <property type="match status" value="1"/>
</dbReference>
<dbReference type="InterPro" id="IPR013324">
    <property type="entry name" value="RNA_pol_sigma_r3/r4-like"/>
</dbReference>
<evidence type="ECO:0000256" key="7">
    <source>
        <dbReference type="SAM" id="Phobius"/>
    </source>
</evidence>
<dbReference type="GO" id="GO:0006352">
    <property type="term" value="P:DNA-templated transcription initiation"/>
    <property type="evidence" value="ECO:0007669"/>
    <property type="project" value="InterPro"/>
</dbReference>
<evidence type="ECO:0000256" key="5">
    <source>
        <dbReference type="ARBA" id="ARBA00023163"/>
    </source>
</evidence>
<gene>
    <name evidence="10" type="ORF">EVS81_08600</name>
</gene>
<dbReference type="PANTHER" id="PTHR43133:SF8">
    <property type="entry name" value="RNA POLYMERASE SIGMA FACTOR HI_1459-RELATED"/>
    <property type="match status" value="1"/>
</dbReference>
<dbReference type="GO" id="GO:0003677">
    <property type="term" value="F:DNA binding"/>
    <property type="evidence" value="ECO:0007669"/>
    <property type="project" value="UniProtKB-KW"/>
</dbReference>
<evidence type="ECO:0000259" key="8">
    <source>
        <dbReference type="Pfam" id="PF04542"/>
    </source>
</evidence>
<dbReference type="InterPro" id="IPR041916">
    <property type="entry name" value="Anti_sigma_zinc_sf"/>
</dbReference>
<proteinExistence type="inferred from homology"/>
<feature type="region of interest" description="Disordered" evidence="6">
    <location>
        <begin position="320"/>
        <end position="441"/>
    </location>
</feature>
<dbReference type="Pfam" id="PF13490">
    <property type="entry name" value="zf-HC2"/>
    <property type="match status" value="1"/>
</dbReference>
<dbReference type="InterPro" id="IPR027383">
    <property type="entry name" value="Znf_put"/>
</dbReference>
<feature type="compositionally biased region" description="Basic and acidic residues" evidence="6">
    <location>
        <begin position="344"/>
        <end position="359"/>
    </location>
</feature>
<dbReference type="AlphaFoldDB" id="A0A4P6KEP7"/>
<dbReference type="Pfam" id="PF04542">
    <property type="entry name" value="Sigma70_r2"/>
    <property type="match status" value="1"/>
</dbReference>
<evidence type="ECO:0000259" key="9">
    <source>
        <dbReference type="Pfam" id="PF13490"/>
    </source>
</evidence>
<evidence type="ECO:0000256" key="2">
    <source>
        <dbReference type="ARBA" id="ARBA00023015"/>
    </source>
</evidence>
<dbReference type="SUPFAM" id="SSF88946">
    <property type="entry name" value="Sigma2 domain of RNA polymerase sigma factors"/>
    <property type="match status" value="1"/>
</dbReference>
<evidence type="ECO:0000313" key="10">
    <source>
        <dbReference type="EMBL" id="QBE48886.1"/>
    </source>
</evidence>